<keyword evidence="3" id="KW-1185">Reference proteome</keyword>
<dbReference type="Gene3D" id="1.25.40.690">
    <property type="match status" value="1"/>
</dbReference>
<reference evidence="2" key="1">
    <citation type="submission" date="2023-08" db="EMBL/GenBank/DDBJ databases">
        <authorList>
            <person name="Chen Y."/>
            <person name="Shah S."/>
            <person name="Dougan E. K."/>
            <person name="Thang M."/>
            <person name="Chan C."/>
        </authorList>
    </citation>
    <scope>NUCLEOTIDE SEQUENCE</scope>
</reference>
<dbReference type="InterPro" id="IPR021967">
    <property type="entry name" value="Nup98_C"/>
</dbReference>
<dbReference type="Pfam" id="PF12110">
    <property type="entry name" value="Nup96"/>
    <property type="match status" value="1"/>
</dbReference>
<protein>
    <recommendedName>
        <fullName evidence="1">Nuclear pore complex protein NUP96 C-terminal domain-containing protein</fullName>
    </recommendedName>
</protein>
<name>A0AA36IBZ8_9DINO</name>
<dbReference type="EMBL" id="CAUJNA010001136">
    <property type="protein sequence ID" value="CAJ1384684.1"/>
    <property type="molecule type" value="Genomic_DNA"/>
</dbReference>
<dbReference type="Proteomes" id="UP001178507">
    <property type="component" value="Unassembled WGS sequence"/>
</dbReference>
<sequence>MPVVGPDGRFKVRLLRAGRAEEEPSDGAEALLQAQVDSGFASSSTSPIPGAPALLAPSGGNAQALLEKYSHAAVGCFGEVGAEAFELANALFAARSKHQAMLRLSWWLARVNRRTVRQFLERRLPLRQGLVTAERADAQSLEAAFHHLTANSVGSALKELKNAAGEGPHFDRLATILAACGGTFLPGQQRRWLRQQVEDWKRQRTPDLMSPELWRIYQLLAGDLEVVRDALDWRTAFGVVFWYGQREESAGDDALAKVVASFMDAVKRQGSLSRIRPVPSYVLATRAPDDCLGLWTGTMRRPKDDPGSLQFTAIEMAASCHGSDVVHFDYKTYTNDPLDISLSWHFAVLMLALQGEAGEPAGVAFQRLTQQYCEHLQQQGLPQWAVYVAHFVSEHRARASLVRQLLITHAKAVPLDFGSEEEAIWPKLPANWLWHARAIACEQARDWCGALFCWLRCGGEEARAVTIACGYLLGPALLGHASCPFKRGAVEAILLAPMNPAAQWLLRSLEELSAAMGYHDLLWADVGREALAVLRQWSEGAVRFEPGVLVRLHWRCEKLRKGVLGVPR</sequence>
<gene>
    <name evidence="2" type="ORF">EVOR1521_LOCUS11496</name>
</gene>
<evidence type="ECO:0000259" key="1">
    <source>
        <dbReference type="Pfam" id="PF12110"/>
    </source>
</evidence>
<evidence type="ECO:0000313" key="3">
    <source>
        <dbReference type="Proteomes" id="UP001178507"/>
    </source>
</evidence>
<comment type="caution">
    <text evidence="2">The sequence shown here is derived from an EMBL/GenBank/DDBJ whole genome shotgun (WGS) entry which is preliminary data.</text>
</comment>
<organism evidence="2 3">
    <name type="scientific">Effrenium voratum</name>
    <dbReference type="NCBI Taxonomy" id="2562239"/>
    <lineage>
        <taxon>Eukaryota</taxon>
        <taxon>Sar</taxon>
        <taxon>Alveolata</taxon>
        <taxon>Dinophyceae</taxon>
        <taxon>Suessiales</taxon>
        <taxon>Symbiodiniaceae</taxon>
        <taxon>Effrenium</taxon>
    </lineage>
</organism>
<dbReference type="AlphaFoldDB" id="A0AA36IBZ8"/>
<feature type="domain" description="Nuclear pore complex protein NUP96 C-terminal" evidence="1">
    <location>
        <begin position="142"/>
        <end position="439"/>
    </location>
</feature>
<proteinExistence type="predicted"/>
<accession>A0AA36IBZ8</accession>
<evidence type="ECO:0000313" key="2">
    <source>
        <dbReference type="EMBL" id="CAJ1384684.1"/>
    </source>
</evidence>